<evidence type="ECO:0000256" key="1">
    <source>
        <dbReference type="SAM" id="MobiDB-lite"/>
    </source>
</evidence>
<reference evidence="2 3" key="1">
    <citation type="submission" date="2024-01" db="EMBL/GenBank/DDBJ databases">
        <title>A draft genome for a cacao thread blight-causing isolate of Paramarasmius palmivorus.</title>
        <authorList>
            <person name="Baruah I.K."/>
            <person name="Bukari Y."/>
            <person name="Amoako-Attah I."/>
            <person name="Meinhardt L.W."/>
            <person name="Bailey B.A."/>
            <person name="Cohen S.P."/>
        </authorList>
    </citation>
    <scope>NUCLEOTIDE SEQUENCE [LARGE SCALE GENOMIC DNA]</scope>
    <source>
        <strain evidence="2 3">GH-12</strain>
    </source>
</reference>
<name>A0AAW0DDY0_9AGAR</name>
<sequence>MALTLIVAIVTGVVRWYYCRQVAHKLSSVSPYRTASFDKATYIIEAPHPSATRLSHHRLSVASVDETSCIKDSSITTTDRVSKLDLVDSPLTPSPPSFKSQRSSYAELTTTSRNVSFDSITTYQTLPSYHSRRASGSAFPPSAFPARPLPTLPNWS</sequence>
<protein>
    <submittedName>
        <fullName evidence="2">Uncharacterized protein</fullName>
    </submittedName>
</protein>
<keyword evidence="3" id="KW-1185">Reference proteome</keyword>
<proteinExistence type="predicted"/>
<accession>A0AAW0DDY0</accession>
<organism evidence="2 3">
    <name type="scientific">Paramarasmius palmivorus</name>
    <dbReference type="NCBI Taxonomy" id="297713"/>
    <lineage>
        <taxon>Eukaryota</taxon>
        <taxon>Fungi</taxon>
        <taxon>Dikarya</taxon>
        <taxon>Basidiomycota</taxon>
        <taxon>Agaricomycotina</taxon>
        <taxon>Agaricomycetes</taxon>
        <taxon>Agaricomycetidae</taxon>
        <taxon>Agaricales</taxon>
        <taxon>Marasmiineae</taxon>
        <taxon>Marasmiaceae</taxon>
        <taxon>Paramarasmius</taxon>
    </lineage>
</organism>
<dbReference type="AlphaFoldDB" id="A0AAW0DDY0"/>
<evidence type="ECO:0000313" key="3">
    <source>
        <dbReference type="Proteomes" id="UP001383192"/>
    </source>
</evidence>
<dbReference type="Proteomes" id="UP001383192">
    <property type="component" value="Unassembled WGS sequence"/>
</dbReference>
<gene>
    <name evidence="2" type="ORF">VNI00_005980</name>
</gene>
<feature type="compositionally biased region" description="Low complexity" evidence="1">
    <location>
        <begin position="134"/>
        <end position="146"/>
    </location>
</feature>
<feature type="compositionally biased region" description="Pro residues" evidence="1">
    <location>
        <begin position="147"/>
        <end position="156"/>
    </location>
</feature>
<evidence type="ECO:0000313" key="2">
    <source>
        <dbReference type="EMBL" id="KAK7049379.1"/>
    </source>
</evidence>
<dbReference type="EMBL" id="JAYKXP010000017">
    <property type="protein sequence ID" value="KAK7049379.1"/>
    <property type="molecule type" value="Genomic_DNA"/>
</dbReference>
<feature type="region of interest" description="Disordered" evidence="1">
    <location>
        <begin position="131"/>
        <end position="156"/>
    </location>
</feature>
<comment type="caution">
    <text evidence="2">The sequence shown here is derived from an EMBL/GenBank/DDBJ whole genome shotgun (WGS) entry which is preliminary data.</text>
</comment>